<dbReference type="PANTHER" id="PTHR10270:SF161">
    <property type="entry name" value="SEX-DETERMINING REGION Y PROTEIN"/>
    <property type="match status" value="1"/>
</dbReference>
<dbReference type="GO" id="GO:0001228">
    <property type="term" value="F:DNA-binding transcription activator activity, RNA polymerase II-specific"/>
    <property type="evidence" value="ECO:0007669"/>
    <property type="project" value="TreeGrafter"/>
</dbReference>
<evidence type="ECO:0000313" key="16">
    <source>
        <dbReference type="EMBL" id="KAH8022088.1"/>
    </source>
</evidence>
<keyword evidence="6" id="KW-0726">Sexual differentiation</keyword>
<accession>A0A9J6DJN7</accession>
<dbReference type="SUPFAM" id="SSF47095">
    <property type="entry name" value="HMG-box"/>
    <property type="match status" value="1"/>
</dbReference>
<feature type="chain" id="PRO_5039902911" description="Sex-determining region Y protein" evidence="14">
    <location>
        <begin position="23"/>
        <end position="602"/>
    </location>
</feature>
<sequence>MKTGLGLKIAAVQLALHLAVYTTLVDEEDDSSDDDSSVASLPFDNGGFLDSFRSMDGAAGDGQQLSSAAVSAAAEGHPIFPEAAATAATEFTTPPDEVQKNLEEPCGNFVSPRKVAIGRVCGGNKLCSDVSLRLEHWQSPTDLGMAGPSMSSGVQHGYHLRWRIPRPPNAFMLFAQEKRRSVAAENPNENNQHVSTRLGKLWRSLSAADREPYQRKAAEAAAIHRRKYPDYVYNPREARRLKEMQARIVKSIAGKLKESPSADPAELEASSTSASQRPSTPEFQQLPPPPQSPPPLPHRLRRRESATRASTLPDGLTTPTGRPTAAMAATASARLAAWPYCVSSFVRRIQTALPRPLRRFGAATSHQPPTTYPLNQLNPLVACSRDCAAVPHPQVNGPGLRQVFDESARPIGWLFDPIPSAAAAHMTVGVAAAPVLCWPVIAAAGPPAPPLPFLLPAAMAPAVAGPHFAWPARAAGEQRQFHQERTDRNCDSVLGQSPTAEFRVTSELHSSCHFQPCRSNAVAAGDVPGHAAPGRGRLLPAERIRGLPRDDRPLHPLSLLHGRLLHECGCAALQRVARPILGPRRRPHLAWNADVTPGARNQ</sequence>
<evidence type="ECO:0000256" key="14">
    <source>
        <dbReference type="SAM" id="SignalP"/>
    </source>
</evidence>
<evidence type="ECO:0000256" key="13">
    <source>
        <dbReference type="SAM" id="MobiDB-lite"/>
    </source>
</evidence>
<evidence type="ECO:0000256" key="10">
    <source>
        <dbReference type="ARBA" id="ARBA00032498"/>
    </source>
</evidence>
<dbReference type="EMBL" id="JABSTU010000009">
    <property type="protein sequence ID" value="KAH8022088.1"/>
    <property type="molecule type" value="Genomic_DNA"/>
</dbReference>
<evidence type="ECO:0000256" key="3">
    <source>
        <dbReference type="ARBA" id="ARBA00019052"/>
    </source>
</evidence>
<dbReference type="GO" id="GO:0005516">
    <property type="term" value="F:calmodulin binding"/>
    <property type="evidence" value="ECO:0007669"/>
    <property type="project" value="UniProtKB-KW"/>
</dbReference>
<dbReference type="InterPro" id="IPR036910">
    <property type="entry name" value="HMG_box_dom_sf"/>
</dbReference>
<gene>
    <name evidence="16" type="ORF">HPB51_021811</name>
</gene>
<keyword evidence="14" id="KW-0732">Signal</keyword>
<dbReference type="PROSITE" id="PS50118">
    <property type="entry name" value="HMG_BOX_2"/>
    <property type="match status" value="1"/>
</dbReference>
<keyword evidence="12" id="KW-0539">Nucleus</keyword>
<evidence type="ECO:0000313" key="17">
    <source>
        <dbReference type="Proteomes" id="UP000821866"/>
    </source>
</evidence>
<reference evidence="16" key="2">
    <citation type="submission" date="2021-09" db="EMBL/GenBank/DDBJ databases">
        <authorList>
            <person name="Jia N."/>
            <person name="Wang J."/>
            <person name="Shi W."/>
            <person name="Du L."/>
            <person name="Sun Y."/>
            <person name="Zhan W."/>
            <person name="Jiang J."/>
            <person name="Wang Q."/>
            <person name="Zhang B."/>
            <person name="Ji P."/>
            <person name="Sakyi L.B."/>
            <person name="Cui X."/>
            <person name="Yuan T."/>
            <person name="Jiang B."/>
            <person name="Yang W."/>
            <person name="Lam T.T.-Y."/>
            <person name="Chang Q."/>
            <person name="Ding S."/>
            <person name="Wang X."/>
            <person name="Zhu J."/>
            <person name="Ruan X."/>
            <person name="Zhao L."/>
            <person name="Wei J."/>
            <person name="Que T."/>
            <person name="Du C."/>
            <person name="Cheng J."/>
            <person name="Dai P."/>
            <person name="Han X."/>
            <person name="Huang E."/>
            <person name="Gao Y."/>
            <person name="Liu J."/>
            <person name="Shao H."/>
            <person name="Ye R."/>
            <person name="Li L."/>
            <person name="Wei W."/>
            <person name="Wang X."/>
            <person name="Wang C."/>
            <person name="Huo Q."/>
            <person name="Li W."/>
            <person name="Guo W."/>
            <person name="Chen H."/>
            <person name="Chen S."/>
            <person name="Zhou L."/>
            <person name="Zhou L."/>
            <person name="Ni X."/>
            <person name="Tian J."/>
            <person name="Zhou Y."/>
            <person name="Sheng Y."/>
            <person name="Liu T."/>
            <person name="Pan Y."/>
            <person name="Xia L."/>
            <person name="Li J."/>
            <person name="Zhao F."/>
            <person name="Cao W."/>
        </authorList>
    </citation>
    <scope>NUCLEOTIDE SEQUENCE</scope>
    <source>
        <strain evidence="16">Rmic-2018</strain>
        <tissue evidence="16">Larvae</tissue>
    </source>
</reference>
<feature type="region of interest" description="Disordered" evidence="13">
    <location>
        <begin position="255"/>
        <end position="325"/>
    </location>
</feature>
<dbReference type="SMART" id="SM00398">
    <property type="entry name" value="HMG"/>
    <property type="match status" value="1"/>
</dbReference>
<comment type="caution">
    <text evidence="16">The sequence shown here is derived from an EMBL/GenBank/DDBJ whole genome shotgun (WGS) entry which is preliminary data.</text>
</comment>
<feature type="compositionally biased region" description="Polar residues" evidence="13">
    <location>
        <begin position="269"/>
        <end position="283"/>
    </location>
</feature>
<keyword evidence="7 12" id="KW-0238">DNA-binding</keyword>
<name>A0A9J6DJN7_RHIMP</name>
<feature type="domain" description="HMG box" evidence="15">
    <location>
        <begin position="164"/>
        <end position="232"/>
    </location>
</feature>
<keyword evidence="17" id="KW-1185">Reference proteome</keyword>
<dbReference type="GO" id="GO:0007548">
    <property type="term" value="P:sex differentiation"/>
    <property type="evidence" value="ECO:0007669"/>
    <property type="project" value="UniProtKB-KW"/>
</dbReference>
<evidence type="ECO:0000256" key="2">
    <source>
        <dbReference type="ARBA" id="ARBA00005998"/>
    </source>
</evidence>
<dbReference type="Gene3D" id="1.10.30.10">
    <property type="entry name" value="High mobility group box domain"/>
    <property type="match status" value="1"/>
</dbReference>
<evidence type="ECO:0000256" key="8">
    <source>
        <dbReference type="ARBA" id="ARBA00023159"/>
    </source>
</evidence>
<proteinExistence type="inferred from homology"/>
<protein>
    <recommendedName>
        <fullName evidence="3">Sex-determining region Y protein</fullName>
    </recommendedName>
    <alternativeName>
        <fullName evidence="10">Testis-determining factor</fullName>
    </alternativeName>
</protein>
<feature type="compositionally biased region" description="Pro residues" evidence="13">
    <location>
        <begin position="286"/>
        <end position="297"/>
    </location>
</feature>
<comment type="subcellular location">
    <subcellularLocation>
        <location evidence="1">Nucleus speckle</location>
    </subcellularLocation>
</comment>
<dbReference type="AlphaFoldDB" id="A0A9J6DJN7"/>
<organism evidence="16 17">
    <name type="scientific">Rhipicephalus microplus</name>
    <name type="common">Cattle tick</name>
    <name type="synonym">Boophilus microplus</name>
    <dbReference type="NCBI Taxonomy" id="6941"/>
    <lineage>
        <taxon>Eukaryota</taxon>
        <taxon>Metazoa</taxon>
        <taxon>Ecdysozoa</taxon>
        <taxon>Arthropoda</taxon>
        <taxon>Chelicerata</taxon>
        <taxon>Arachnida</taxon>
        <taxon>Acari</taxon>
        <taxon>Parasitiformes</taxon>
        <taxon>Ixodida</taxon>
        <taxon>Ixodoidea</taxon>
        <taxon>Ixodidae</taxon>
        <taxon>Rhipicephalinae</taxon>
        <taxon>Rhipicephalus</taxon>
        <taxon>Boophilus</taxon>
    </lineage>
</organism>
<keyword evidence="4" id="KW-0221">Differentiation</keyword>
<comment type="similarity">
    <text evidence="2">Belongs to the SRY family.</text>
</comment>
<evidence type="ECO:0000256" key="1">
    <source>
        <dbReference type="ARBA" id="ARBA00004324"/>
    </source>
</evidence>
<reference evidence="16" key="1">
    <citation type="journal article" date="2020" name="Cell">
        <title>Large-Scale Comparative Analyses of Tick Genomes Elucidate Their Genetic Diversity and Vector Capacities.</title>
        <authorList>
            <consortium name="Tick Genome and Microbiome Consortium (TIGMIC)"/>
            <person name="Jia N."/>
            <person name="Wang J."/>
            <person name="Shi W."/>
            <person name="Du L."/>
            <person name="Sun Y."/>
            <person name="Zhan W."/>
            <person name="Jiang J.F."/>
            <person name="Wang Q."/>
            <person name="Zhang B."/>
            <person name="Ji P."/>
            <person name="Bell-Sakyi L."/>
            <person name="Cui X.M."/>
            <person name="Yuan T.T."/>
            <person name="Jiang B.G."/>
            <person name="Yang W.F."/>
            <person name="Lam T.T."/>
            <person name="Chang Q.C."/>
            <person name="Ding S.J."/>
            <person name="Wang X.J."/>
            <person name="Zhu J.G."/>
            <person name="Ruan X.D."/>
            <person name="Zhao L."/>
            <person name="Wei J.T."/>
            <person name="Ye R.Z."/>
            <person name="Que T.C."/>
            <person name="Du C.H."/>
            <person name="Zhou Y.H."/>
            <person name="Cheng J.X."/>
            <person name="Dai P.F."/>
            <person name="Guo W.B."/>
            <person name="Han X.H."/>
            <person name="Huang E.J."/>
            <person name="Li L.F."/>
            <person name="Wei W."/>
            <person name="Gao Y.C."/>
            <person name="Liu J.Z."/>
            <person name="Shao H.Z."/>
            <person name="Wang X."/>
            <person name="Wang C.C."/>
            <person name="Yang T.C."/>
            <person name="Huo Q.B."/>
            <person name="Li W."/>
            <person name="Chen H.Y."/>
            <person name="Chen S.E."/>
            <person name="Zhou L.G."/>
            <person name="Ni X.B."/>
            <person name="Tian J.H."/>
            <person name="Sheng Y."/>
            <person name="Liu T."/>
            <person name="Pan Y.S."/>
            <person name="Xia L.Y."/>
            <person name="Li J."/>
            <person name="Zhao F."/>
            <person name="Cao W.C."/>
        </authorList>
    </citation>
    <scope>NUCLEOTIDE SEQUENCE</scope>
    <source>
        <strain evidence="16">Rmic-2018</strain>
    </source>
</reference>
<keyword evidence="8" id="KW-0010">Activator</keyword>
<evidence type="ECO:0000256" key="7">
    <source>
        <dbReference type="ARBA" id="ARBA00023125"/>
    </source>
</evidence>
<dbReference type="InterPro" id="IPR050140">
    <property type="entry name" value="SRY-related_HMG-box_TF-like"/>
</dbReference>
<evidence type="ECO:0000259" key="15">
    <source>
        <dbReference type="PROSITE" id="PS50118"/>
    </source>
</evidence>
<keyword evidence="9" id="KW-0804">Transcription</keyword>
<dbReference type="GO" id="GO:0030154">
    <property type="term" value="P:cell differentiation"/>
    <property type="evidence" value="ECO:0007669"/>
    <property type="project" value="UniProtKB-KW"/>
</dbReference>
<feature type="signal peptide" evidence="14">
    <location>
        <begin position="1"/>
        <end position="22"/>
    </location>
</feature>
<feature type="DNA-binding region" description="HMG box" evidence="12">
    <location>
        <begin position="164"/>
        <end position="232"/>
    </location>
</feature>
<dbReference type="Proteomes" id="UP000821866">
    <property type="component" value="Chromosome 7"/>
</dbReference>
<evidence type="ECO:0000256" key="12">
    <source>
        <dbReference type="PROSITE-ProRule" id="PRU00267"/>
    </source>
</evidence>
<evidence type="ECO:0000256" key="11">
    <source>
        <dbReference type="ARBA" id="ARBA00045821"/>
    </source>
</evidence>
<dbReference type="VEuPathDB" id="VectorBase:LOC119186965"/>
<evidence type="ECO:0000256" key="6">
    <source>
        <dbReference type="ARBA" id="ARBA00022928"/>
    </source>
</evidence>
<dbReference type="Pfam" id="PF00505">
    <property type="entry name" value="HMG_box"/>
    <property type="match status" value="1"/>
</dbReference>
<dbReference type="GO" id="GO:0016607">
    <property type="term" value="C:nuclear speck"/>
    <property type="evidence" value="ECO:0007669"/>
    <property type="project" value="UniProtKB-SubCell"/>
</dbReference>
<comment type="function">
    <text evidence="11">Transcriptional regulator that controls a genetic switch in male development. It is necessary and sufficient for initiating male sex determination by directing the development of supporting cell precursors (pre-Sertoli cells) as Sertoli rather than granulosa cells. Involved in different aspects of gene regulation including promoter activation or repression. Binds to the DNA consensus sequence 5'-[AT]AACAA[AT]-3'. SRY HMG box recognizes DNA by partial intercalation in the minor groove and promotes DNA bending. Also involved in pre-mRNA splicing. In male adult brain involved in the maintenance of motor functions of dopaminergic neurons.</text>
</comment>
<evidence type="ECO:0000256" key="4">
    <source>
        <dbReference type="ARBA" id="ARBA00022782"/>
    </source>
</evidence>
<evidence type="ECO:0000256" key="5">
    <source>
        <dbReference type="ARBA" id="ARBA00022860"/>
    </source>
</evidence>
<dbReference type="PANTHER" id="PTHR10270">
    <property type="entry name" value="SOX TRANSCRIPTION FACTOR"/>
    <property type="match status" value="1"/>
</dbReference>
<dbReference type="GO" id="GO:0000978">
    <property type="term" value="F:RNA polymerase II cis-regulatory region sequence-specific DNA binding"/>
    <property type="evidence" value="ECO:0007669"/>
    <property type="project" value="TreeGrafter"/>
</dbReference>
<keyword evidence="5" id="KW-0112">Calmodulin-binding</keyword>
<evidence type="ECO:0000256" key="9">
    <source>
        <dbReference type="ARBA" id="ARBA00023163"/>
    </source>
</evidence>
<dbReference type="CDD" id="cd01389">
    <property type="entry name" value="HMG-box_ROX1-like"/>
    <property type="match status" value="1"/>
</dbReference>
<dbReference type="InterPro" id="IPR009071">
    <property type="entry name" value="HMG_box_dom"/>
</dbReference>